<gene>
    <name evidence="4" type="ORF">CWR48_00520</name>
</gene>
<dbReference type="OrthoDB" id="6713581at2"/>
<evidence type="ECO:0000259" key="3">
    <source>
        <dbReference type="Pfam" id="PF00534"/>
    </source>
</evidence>
<dbReference type="PANTHER" id="PTHR12526:SF629">
    <property type="entry name" value="TEICHURONIC ACID BIOSYNTHESIS GLYCOSYLTRANSFERASE TUAH-RELATED"/>
    <property type="match status" value="1"/>
</dbReference>
<keyword evidence="5" id="KW-1185">Reference proteome</keyword>
<evidence type="ECO:0000256" key="2">
    <source>
        <dbReference type="ARBA" id="ARBA00022679"/>
    </source>
</evidence>
<dbReference type="Proteomes" id="UP000257143">
    <property type="component" value="Unassembled WGS sequence"/>
</dbReference>
<organism evidence="4 5">
    <name type="scientific">Oceanobacillus arenosus</name>
    <dbReference type="NCBI Taxonomy" id="1229153"/>
    <lineage>
        <taxon>Bacteria</taxon>
        <taxon>Bacillati</taxon>
        <taxon>Bacillota</taxon>
        <taxon>Bacilli</taxon>
        <taxon>Bacillales</taxon>
        <taxon>Bacillaceae</taxon>
        <taxon>Oceanobacillus</taxon>
    </lineage>
</organism>
<dbReference type="EMBL" id="PIOC01000001">
    <property type="protein sequence ID" value="RDW22224.1"/>
    <property type="molecule type" value="Genomic_DNA"/>
</dbReference>
<dbReference type="InterPro" id="IPR001296">
    <property type="entry name" value="Glyco_trans_1"/>
</dbReference>
<feature type="domain" description="Glycosyl transferase family 1" evidence="3">
    <location>
        <begin position="509"/>
        <end position="659"/>
    </location>
</feature>
<evidence type="ECO:0000256" key="1">
    <source>
        <dbReference type="ARBA" id="ARBA00022676"/>
    </source>
</evidence>
<evidence type="ECO:0000313" key="5">
    <source>
        <dbReference type="Proteomes" id="UP000257143"/>
    </source>
</evidence>
<keyword evidence="1" id="KW-0328">Glycosyltransferase</keyword>
<name>A0A3D8Q1R4_9BACI</name>
<dbReference type="AlphaFoldDB" id="A0A3D8Q1R4"/>
<accession>A0A3D8Q1R4</accession>
<reference evidence="5" key="1">
    <citation type="submission" date="2017-11" db="EMBL/GenBank/DDBJ databases">
        <authorList>
            <person name="Zhu W."/>
        </authorList>
    </citation>
    <scope>NUCLEOTIDE SEQUENCE [LARGE SCALE GENOMIC DNA]</scope>
    <source>
        <strain evidence="5">CAU 1183</strain>
    </source>
</reference>
<dbReference type="GO" id="GO:0016757">
    <property type="term" value="F:glycosyltransferase activity"/>
    <property type="evidence" value="ECO:0007669"/>
    <property type="project" value="UniProtKB-KW"/>
</dbReference>
<dbReference type="Pfam" id="PF00534">
    <property type="entry name" value="Glycos_transf_1"/>
    <property type="match status" value="1"/>
</dbReference>
<evidence type="ECO:0000313" key="4">
    <source>
        <dbReference type="EMBL" id="RDW22224.1"/>
    </source>
</evidence>
<dbReference type="SUPFAM" id="SSF53756">
    <property type="entry name" value="UDP-Glycosyltransferase/glycogen phosphorylase"/>
    <property type="match status" value="1"/>
</dbReference>
<dbReference type="RefSeq" id="WP_115771084.1">
    <property type="nucleotide sequence ID" value="NZ_PIOC01000001.1"/>
</dbReference>
<keyword evidence="2" id="KW-0808">Transferase</keyword>
<sequence>MKRLKILLYIEQLSTVSPHSIERLSSLTSVLMSDEKVALDILPGSPMSKEAQASLSTNQKITWLPNGNVSKEMEDETATDISNKISELENKSNYHIIILHGKEIMSLALCDKYKQKVIPFLIDKNYQYSELEKVSKNFPAVFVESYKMKHLLLQTTDLLEDKVILIPPIIDDILSKPEFCNRYFSLLYKGKLSNEIISIFQTTKRKQTLFSMIILSNHLVKEREKLSFLNRYRKIKGLTAIENDSPEKFNRLIYESDLGYLFDYSSTSNYEQRETLKELLAFSIQGKPVIVNRNAQFEEILGEDYPLFAGSLQESKEKIILAFRNQEIYKIASERCFKASFRYQFSHVSNYILKKLWNFNQEKETILFAGHDFKFLKDYIAFCERSQLNVLIDKWSSHNVHNLEESQQLMQKADAIFCEWGLGNAVFYSNHRLPGQQLFIRVHRQELETNYLENVNYKNVTNVIAISPYIFEEFNRLKKIPRDKLILIQNMVDIKKYQQPKKENITHNLGIIGILPKLKRIDRVIDIFDKLWKKDKRYKLFIKGKLPEELPWLKNRKTEMEYFTEVFDKINDSPWKDHVFFDGHGDDVAEWLTNINYMLSTSDIESFHLAPMEGMASGATPIVFNWPGADTIYPKEFIVNNIDEAVELIVKLTKEDKKKDNNFLPIVEKYDISNINERLNKLIFK</sequence>
<dbReference type="PANTHER" id="PTHR12526">
    <property type="entry name" value="GLYCOSYLTRANSFERASE"/>
    <property type="match status" value="1"/>
</dbReference>
<dbReference type="Gene3D" id="3.40.50.2000">
    <property type="entry name" value="Glycogen Phosphorylase B"/>
    <property type="match status" value="2"/>
</dbReference>
<protein>
    <recommendedName>
        <fullName evidence="3">Glycosyl transferase family 1 domain-containing protein</fullName>
    </recommendedName>
</protein>
<comment type="caution">
    <text evidence="4">The sequence shown here is derived from an EMBL/GenBank/DDBJ whole genome shotgun (WGS) entry which is preliminary data.</text>
</comment>
<proteinExistence type="predicted"/>